<accession>A0A6N4RA73</accession>
<dbReference type="GO" id="GO:0005829">
    <property type="term" value="C:cytosol"/>
    <property type="evidence" value="ECO:0007669"/>
    <property type="project" value="TreeGrafter"/>
</dbReference>
<gene>
    <name evidence="6" type="ORF">DI628_06815</name>
</gene>
<keyword evidence="2" id="KW-0238">DNA-binding</keyword>
<dbReference type="InterPro" id="IPR036388">
    <property type="entry name" value="WH-like_DNA-bd_sf"/>
</dbReference>
<dbReference type="AlphaFoldDB" id="A0A6N4RA73"/>
<evidence type="ECO:0000256" key="3">
    <source>
        <dbReference type="ARBA" id="ARBA00023163"/>
    </source>
</evidence>
<dbReference type="PROSITE" id="PS50042">
    <property type="entry name" value="CNMP_BINDING_3"/>
    <property type="match status" value="1"/>
</dbReference>
<proteinExistence type="predicted"/>
<dbReference type="SUPFAM" id="SSF46785">
    <property type="entry name" value="Winged helix' DNA-binding domain"/>
    <property type="match status" value="1"/>
</dbReference>
<evidence type="ECO:0000256" key="2">
    <source>
        <dbReference type="ARBA" id="ARBA00023125"/>
    </source>
</evidence>
<comment type="caution">
    <text evidence="6">The sequence shown here is derived from an EMBL/GenBank/DDBJ whole genome shotgun (WGS) entry which is preliminary data.</text>
</comment>
<dbReference type="Pfam" id="PF13545">
    <property type="entry name" value="HTH_Crp_2"/>
    <property type="match status" value="1"/>
</dbReference>
<dbReference type="InterPro" id="IPR000595">
    <property type="entry name" value="cNMP-bd_dom"/>
</dbReference>
<dbReference type="Pfam" id="PF00027">
    <property type="entry name" value="cNMP_binding"/>
    <property type="match status" value="1"/>
</dbReference>
<keyword evidence="1" id="KW-0805">Transcription regulation</keyword>
<feature type="domain" description="HTH crp-type" evidence="5">
    <location>
        <begin position="145"/>
        <end position="215"/>
    </location>
</feature>
<keyword evidence="3" id="KW-0804">Transcription</keyword>
<organism evidence="6 7">
    <name type="scientific">Blastochloris viridis</name>
    <name type="common">Rhodopseudomonas viridis</name>
    <dbReference type="NCBI Taxonomy" id="1079"/>
    <lineage>
        <taxon>Bacteria</taxon>
        <taxon>Pseudomonadati</taxon>
        <taxon>Pseudomonadota</taxon>
        <taxon>Alphaproteobacteria</taxon>
        <taxon>Hyphomicrobiales</taxon>
        <taxon>Blastochloridaceae</taxon>
        <taxon>Blastochloris</taxon>
    </lineage>
</organism>
<sequence>MILDGLLTSPLMAELKTPLLEQIASACHTKDFQEGDVLCHQNDVAHSVWLVLHGWVKLTRETLDGGDAVWDVLGTGHLVGLETLTPPFTNTTRAVAVSDTTTLVIPHSVLRQLIDTHGEFARLVLKHVLRQQQDERLEIEHRTHQTAPQRIGCFLLKLAGTPAKGKVDIQLPFDKGLLAARLGMQPETFSRALAKLKQETGLRMTGAHVEMDDVDALRAYTCGACSGTYPCHGHA</sequence>
<feature type="domain" description="Cyclic nucleotide-binding" evidence="4">
    <location>
        <begin position="11"/>
        <end position="131"/>
    </location>
</feature>
<dbReference type="PROSITE" id="PS51063">
    <property type="entry name" value="HTH_CRP_2"/>
    <property type="match status" value="1"/>
</dbReference>
<dbReference type="Gene3D" id="1.10.10.10">
    <property type="entry name" value="Winged helix-like DNA-binding domain superfamily/Winged helix DNA-binding domain"/>
    <property type="match status" value="1"/>
</dbReference>
<dbReference type="SUPFAM" id="SSF51206">
    <property type="entry name" value="cAMP-binding domain-like"/>
    <property type="match status" value="1"/>
</dbReference>
<dbReference type="GO" id="GO:0003700">
    <property type="term" value="F:DNA-binding transcription factor activity"/>
    <property type="evidence" value="ECO:0007669"/>
    <property type="project" value="TreeGrafter"/>
</dbReference>
<dbReference type="SMART" id="SM00100">
    <property type="entry name" value="cNMP"/>
    <property type="match status" value="1"/>
</dbReference>
<dbReference type="PANTHER" id="PTHR24567">
    <property type="entry name" value="CRP FAMILY TRANSCRIPTIONAL REGULATORY PROTEIN"/>
    <property type="match status" value="1"/>
</dbReference>
<dbReference type="InterPro" id="IPR012318">
    <property type="entry name" value="HTH_CRP"/>
</dbReference>
<dbReference type="Proteomes" id="UP000320948">
    <property type="component" value="Unassembled WGS sequence"/>
</dbReference>
<dbReference type="CDD" id="cd00038">
    <property type="entry name" value="CAP_ED"/>
    <property type="match status" value="1"/>
</dbReference>
<dbReference type="InterPro" id="IPR014710">
    <property type="entry name" value="RmlC-like_jellyroll"/>
</dbReference>
<dbReference type="InterPro" id="IPR036390">
    <property type="entry name" value="WH_DNA-bd_sf"/>
</dbReference>
<evidence type="ECO:0000259" key="5">
    <source>
        <dbReference type="PROSITE" id="PS51063"/>
    </source>
</evidence>
<reference evidence="6 7" key="1">
    <citation type="journal article" date="2017" name="Nat. Commun.">
        <title>In situ click chemistry generation of cyclooxygenase-2 inhibitors.</title>
        <authorList>
            <person name="Bhardwaj A."/>
            <person name="Kaur J."/>
            <person name="Wuest M."/>
            <person name="Wuest F."/>
        </authorList>
    </citation>
    <scope>NUCLEOTIDE SEQUENCE [LARGE SCALE GENOMIC DNA]</scope>
    <source>
        <strain evidence="6">S2_018_000_R2_106</strain>
    </source>
</reference>
<dbReference type="Gene3D" id="2.60.120.10">
    <property type="entry name" value="Jelly Rolls"/>
    <property type="match status" value="1"/>
</dbReference>
<name>A0A6N4RA73_BLAVI</name>
<evidence type="ECO:0000313" key="6">
    <source>
        <dbReference type="EMBL" id="TKW60609.1"/>
    </source>
</evidence>
<dbReference type="PANTHER" id="PTHR24567:SF74">
    <property type="entry name" value="HTH-TYPE TRANSCRIPTIONAL REGULATOR ARCR"/>
    <property type="match status" value="1"/>
</dbReference>
<protein>
    <submittedName>
        <fullName evidence="6">Crp/Fnr family transcriptional regulator</fullName>
    </submittedName>
</protein>
<dbReference type="EMBL" id="VAFM01000002">
    <property type="protein sequence ID" value="TKW60609.1"/>
    <property type="molecule type" value="Genomic_DNA"/>
</dbReference>
<dbReference type="InterPro" id="IPR050397">
    <property type="entry name" value="Env_Response_Regulators"/>
</dbReference>
<evidence type="ECO:0000256" key="1">
    <source>
        <dbReference type="ARBA" id="ARBA00023015"/>
    </source>
</evidence>
<dbReference type="GO" id="GO:0003677">
    <property type="term" value="F:DNA binding"/>
    <property type="evidence" value="ECO:0007669"/>
    <property type="project" value="UniProtKB-KW"/>
</dbReference>
<dbReference type="InterPro" id="IPR018490">
    <property type="entry name" value="cNMP-bd_dom_sf"/>
</dbReference>
<evidence type="ECO:0000259" key="4">
    <source>
        <dbReference type="PROSITE" id="PS50042"/>
    </source>
</evidence>
<evidence type="ECO:0000313" key="7">
    <source>
        <dbReference type="Proteomes" id="UP000320948"/>
    </source>
</evidence>